<dbReference type="EMBL" id="CP102382">
    <property type="protein sequence ID" value="UUV20367.1"/>
    <property type="molecule type" value="Genomic_DNA"/>
</dbReference>
<organism evidence="1 2">
    <name type="scientific">Paenimyroides aestuarii</name>
    <dbReference type="NCBI Taxonomy" id="2968490"/>
    <lineage>
        <taxon>Bacteria</taxon>
        <taxon>Pseudomonadati</taxon>
        <taxon>Bacteroidota</taxon>
        <taxon>Flavobacteriia</taxon>
        <taxon>Flavobacteriales</taxon>
        <taxon>Flavobacteriaceae</taxon>
        <taxon>Paenimyroides</taxon>
    </lineage>
</organism>
<evidence type="ECO:0000313" key="1">
    <source>
        <dbReference type="EMBL" id="UUV20367.1"/>
    </source>
</evidence>
<reference evidence="1 2" key="1">
    <citation type="submission" date="2022-08" db="EMBL/GenBank/DDBJ databases">
        <title>Myroides zhujiangensis sp. nov., a novel bacterium isolated from sediment in the Pearl River Estuary.</title>
        <authorList>
            <person name="Cui L."/>
        </authorList>
    </citation>
    <scope>NUCLEOTIDE SEQUENCE [LARGE SCALE GENOMIC DNA]</scope>
    <source>
        <strain evidence="1 2">SCSIO 72103</strain>
    </source>
</reference>
<dbReference type="Proteomes" id="UP001317001">
    <property type="component" value="Chromosome"/>
</dbReference>
<keyword evidence="2" id="KW-1185">Reference proteome</keyword>
<sequence length="107" mass="12797">MYKTIKKLSVLFLIVVGLNSCTEDKFVEYRPHYLSGNNERKYFGESELDSVEFKNTIQVLEFYRNEYKTKNGNVILITKELNKDWTLLWNYTTKANDNEWLKTDKPE</sequence>
<accession>A0ABY5NPI5</accession>
<dbReference type="RefSeq" id="WP_257498268.1">
    <property type="nucleotide sequence ID" value="NZ_CP102382.1"/>
</dbReference>
<protein>
    <recommendedName>
        <fullName evidence="3">Lipoprotein</fullName>
    </recommendedName>
</protein>
<evidence type="ECO:0008006" key="3">
    <source>
        <dbReference type="Google" id="ProtNLM"/>
    </source>
</evidence>
<gene>
    <name evidence="1" type="ORF">NPX36_08290</name>
</gene>
<proteinExistence type="predicted"/>
<name>A0ABY5NPI5_9FLAO</name>
<evidence type="ECO:0000313" key="2">
    <source>
        <dbReference type="Proteomes" id="UP001317001"/>
    </source>
</evidence>